<dbReference type="GO" id="GO:0016712">
    <property type="term" value="F:oxidoreductase activity, acting on paired donors, with incorporation or reduction of molecular oxygen, reduced flavin or flavoprotein as one donor, and incorporation of one atom of oxygen"/>
    <property type="evidence" value="ECO:0007669"/>
    <property type="project" value="TreeGrafter"/>
</dbReference>
<evidence type="ECO:0000256" key="9">
    <source>
        <dbReference type="SAM" id="Phobius"/>
    </source>
</evidence>
<dbReference type="InterPro" id="IPR002401">
    <property type="entry name" value="Cyt_P450_E_grp-I"/>
</dbReference>
<reference evidence="10" key="1">
    <citation type="submission" date="2014-12" db="EMBL/GenBank/DDBJ databases">
        <title>Insight into the proteome of Arion vulgaris.</title>
        <authorList>
            <person name="Aradska J."/>
            <person name="Bulat T."/>
            <person name="Smidak R."/>
            <person name="Sarate P."/>
            <person name="Gangsoo J."/>
            <person name="Sialana F."/>
            <person name="Bilban M."/>
            <person name="Lubec G."/>
        </authorList>
    </citation>
    <scope>NUCLEOTIDE SEQUENCE</scope>
    <source>
        <tissue evidence="10">Skin</tissue>
    </source>
</reference>
<evidence type="ECO:0000313" key="10">
    <source>
        <dbReference type="EMBL" id="CEK91331.1"/>
    </source>
</evidence>
<comment type="cofactor">
    <cofactor evidence="1 7">
        <name>heme</name>
        <dbReference type="ChEBI" id="CHEBI:30413"/>
    </cofactor>
</comment>
<keyword evidence="4 8" id="KW-0560">Oxidoreductase</keyword>
<dbReference type="InterPro" id="IPR017972">
    <property type="entry name" value="Cyt_P450_CS"/>
</dbReference>
<dbReference type="InterPro" id="IPR036396">
    <property type="entry name" value="Cyt_P450_sf"/>
</dbReference>
<dbReference type="EMBL" id="HACG01044467">
    <property type="protein sequence ID" value="CEK91332.1"/>
    <property type="molecule type" value="Transcribed_RNA"/>
</dbReference>
<keyword evidence="7 8" id="KW-0349">Heme</keyword>
<protein>
    <recommendedName>
        <fullName evidence="12">Cytochrome P450</fullName>
    </recommendedName>
</protein>
<dbReference type="PRINTS" id="PR00385">
    <property type="entry name" value="P450"/>
</dbReference>
<evidence type="ECO:0008006" key="12">
    <source>
        <dbReference type="Google" id="ProtNLM"/>
    </source>
</evidence>
<keyword evidence="9" id="KW-0472">Membrane</keyword>
<evidence type="ECO:0000256" key="6">
    <source>
        <dbReference type="ARBA" id="ARBA00023033"/>
    </source>
</evidence>
<dbReference type="InterPro" id="IPR050182">
    <property type="entry name" value="Cytochrome_P450_fam2"/>
</dbReference>
<dbReference type="GO" id="GO:0005506">
    <property type="term" value="F:iron ion binding"/>
    <property type="evidence" value="ECO:0007669"/>
    <property type="project" value="InterPro"/>
</dbReference>
<dbReference type="Gene3D" id="1.10.630.10">
    <property type="entry name" value="Cytochrome P450"/>
    <property type="match status" value="1"/>
</dbReference>
<keyword evidence="9" id="KW-0812">Transmembrane</keyword>
<dbReference type="GO" id="GO:0008395">
    <property type="term" value="F:steroid hydroxylase activity"/>
    <property type="evidence" value="ECO:0007669"/>
    <property type="project" value="TreeGrafter"/>
</dbReference>
<gene>
    <name evidence="10" type="primary">ORF182297</name>
    <name evidence="11" type="synonym">ORF182302</name>
</gene>
<dbReference type="Pfam" id="PF00067">
    <property type="entry name" value="p450"/>
    <property type="match status" value="1"/>
</dbReference>
<dbReference type="GO" id="GO:0005737">
    <property type="term" value="C:cytoplasm"/>
    <property type="evidence" value="ECO:0007669"/>
    <property type="project" value="TreeGrafter"/>
</dbReference>
<dbReference type="GO" id="GO:0006082">
    <property type="term" value="P:organic acid metabolic process"/>
    <property type="evidence" value="ECO:0007669"/>
    <property type="project" value="TreeGrafter"/>
</dbReference>
<feature type="binding site" description="axial binding residue" evidence="7">
    <location>
        <position position="450"/>
    </location>
    <ligand>
        <name>heme</name>
        <dbReference type="ChEBI" id="CHEBI:30413"/>
    </ligand>
    <ligandPart>
        <name>Fe</name>
        <dbReference type="ChEBI" id="CHEBI:18248"/>
    </ligandPart>
</feature>
<dbReference type="PRINTS" id="PR00463">
    <property type="entry name" value="EP450I"/>
</dbReference>
<keyword evidence="9" id="KW-1133">Transmembrane helix</keyword>
<proteinExistence type="inferred from homology"/>
<dbReference type="PROSITE" id="PS00086">
    <property type="entry name" value="CYTOCHROME_P450"/>
    <property type="match status" value="1"/>
</dbReference>
<dbReference type="GO" id="GO:0020037">
    <property type="term" value="F:heme binding"/>
    <property type="evidence" value="ECO:0007669"/>
    <property type="project" value="InterPro"/>
</dbReference>
<evidence type="ECO:0000256" key="1">
    <source>
        <dbReference type="ARBA" id="ARBA00001971"/>
    </source>
</evidence>
<keyword evidence="5 7" id="KW-0408">Iron</keyword>
<evidence type="ECO:0000256" key="3">
    <source>
        <dbReference type="ARBA" id="ARBA00022723"/>
    </source>
</evidence>
<dbReference type="FunFam" id="1.10.630.10:FF:000036">
    <property type="entry name" value="CYtochrome P450 family"/>
    <property type="match status" value="1"/>
</dbReference>
<keyword evidence="3 7" id="KW-0479">Metal-binding</keyword>
<keyword evidence="6 8" id="KW-0503">Monooxygenase</keyword>
<evidence type="ECO:0000256" key="2">
    <source>
        <dbReference type="ARBA" id="ARBA00010617"/>
    </source>
</evidence>
<evidence type="ECO:0000256" key="7">
    <source>
        <dbReference type="PIRSR" id="PIRSR602401-1"/>
    </source>
</evidence>
<sequence>MAIDILTSLDLPPVVYIIVLLVVILIVKSWLQTPRNLPPCPVQPLPIIGHILHIQKRPRETLKEWRKKAGDVFSLYTGSKLTVVLNGYDVIKDTLVKQADLFSDRPDNLLNSIFEDGMKGIINASGHPWKEQRSVSLSILRNFGMGKNSLADKIQEEVSAYVDELGKVNGRPQEVRTLTNVAVSNVICSIIVGKRFEYNDSYLIRLIHILNEQVKLIKSVSFRTAFPWLRFFPGDLFDVKRVIQNMNDLMNHFCYPFIRLSQSKLNVGDDDDGSDSFITSYLKELKQKEAKGEPTTMDVSQLGRVIQNLFVAGSETTSTTMMWFMIYMLHYPNIQKKIFKEMNDVVGTDRLVSLQDKSQLNYLNAAIMETQRLASIVPLNLLHKCTAEVNVRGYTIPAGTLIMPNLDSVLHDEKTWGDPNNFRPERFLDNKGNLLHPEEFIPFSIGRRVCLGESLAKMELFLFLATMVQRFDLQPAIPDSLPPLKYIFGITCAPEAYDIRFVERRQK</sequence>
<organism evidence="10">
    <name type="scientific">Arion vulgaris</name>
    <dbReference type="NCBI Taxonomy" id="1028688"/>
    <lineage>
        <taxon>Eukaryota</taxon>
        <taxon>Metazoa</taxon>
        <taxon>Spiralia</taxon>
        <taxon>Lophotrochozoa</taxon>
        <taxon>Mollusca</taxon>
        <taxon>Gastropoda</taxon>
        <taxon>Heterobranchia</taxon>
        <taxon>Euthyneura</taxon>
        <taxon>Panpulmonata</taxon>
        <taxon>Eupulmonata</taxon>
        <taxon>Stylommatophora</taxon>
        <taxon>Helicina</taxon>
        <taxon>Arionoidea</taxon>
        <taxon>Arionidae</taxon>
        <taxon>Arion</taxon>
    </lineage>
</organism>
<dbReference type="PANTHER" id="PTHR24300:SF403">
    <property type="entry name" value="CYTOCHROME P450 306A1"/>
    <property type="match status" value="1"/>
</dbReference>
<dbReference type="GO" id="GO:0006805">
    <property type="term" value="P:xenobiotic metabolic process"/>
    <property type="evidence" value="ECO:0007669"/>
    <property type="project" value="TreeGrafter"/>
</dbReference>
<comment type="similarity">
    <text evidence="2 8">Belongs to the cytochrome P450 family.</text>
</comment>
<evidence type="ECO:0000256" key="4">
    <source>
        <dbReference type="ARBA" id="ARBA00023002"/>
    </source>
</evidence>
<dbReference type="PANTHER" id="PTHR24300">
    <property type="entry name" value="CYTOCHROME P450 508A4-RELATED"/>
    <property type="match status" value="1"/>
</dbReference>
<evidence type="ECO:0000313" key="11">
    <source>
        <dbReference type="EMBL" id="CEK91332.1"/>
    </source>
</evidence>
<dbReference type="AlphaFoldDB" id="A0A0B7BG90"/>
<feature type="transmembrane region" description="Helical" evidence="9">
    <location>
        <begin position="14"/>
        <end position="31"/>
    </location>
</feature>
<evidence type="ECO:0000256" key="8">
    <source>
        <dbReference type="RuleBase" id="RU000461"/>
    </source>
</evidence>
<dbReference type="InterPro" id="IPR001128">
    <property type="entry name" value="Cyt_P450"/>
</dbReference>
<name>A0A0B7BG90_9EUPU</name>
<evidence type="ECO:0000256" key="5">
    <source>
        <dbReference type="ARBA" id="ARBA00023004"/>
    </source>
</evidence>
<dbReference type="SUPFAM" id="SSF48264">
    <property type="entry name" value="Cytochrome P450"/>
    <property type="match status" value="1"/>
</dbReference>
<dbReference type="EMBL" id="HACG01044466">
    <property type="protein sequence ID" value="CEK91331.1"/>
    <property type="molecule type" value="Transcribed_RNA"/>
</dbReference>
<accession>A0A0B7BG90</accession>